<dbReference type="PANTHER" id="PTHR35936">
    <property type="entry name" value="MEMBRANE-BOUND LYTIC MUREIN TRANSGLYCOSYLASE F"/>
    <property type="match status" value="1"/>
</dbReference>
<evidence type="ECO:0000256" key="1">
    <source>
        <dbReference type="ARBA" id="ARBA00022729"/>
    </source>
</evidence>
<dbReference type="SUPFAM" id="SSF53850">
    <property type="entry name" value="Periplasmic binding protein-like II"/>
    <property type="match status" value="1"/>
</dbReference>
<proteinExistence type="predicted"/>
<gene>
    <name evidence="7" type="ORF">NDK43_09765</name>
</gene>
<evidence type="ECO:0000313" key="8">
    <source>
        <dbReference type="Proteomes" id="UP001523262"/>
    </source>
</evidence>
<comment type="caution">
    <text evidence="7">The sequence shown here is derived from an EMBL/GenBank/DDBJ whole genome shotgun (WGS) entry which is preliminary data.</text>
</comment>
<keyword evidence="1 4" id="KW-0732">Signal</keyword>
<evidence type="ECO:0000259" key="5">
    <source>
        <dbReference type="SMART" id="SM00062"/>
    </source>
</evidence>
<feature type="signal peptide" evidence="4">
    <location>
        <begin position="1"/>
        <end position="22"/>
    </location>
</feature>
<keyword evidence="8" id="KW-1185">Reference proteome</keyword>
<evidence type="ECO:0000313" key="7">
    <source>
        <dbReference type="EMBL" id="MCM2532619.1"/>
    </source>
</evidence>
<feature type="domain" description="Ionotropic glutamate receptor C-terminal" evidence="6">
    <location>
        <begin position="41"/>
        <end position="258"/>
    </location>
</feature>
<dbReference type="PROSITE" id="PS51257">
    <property type="entry name" value="PROKAR_LIPOPROTEIN"/>
    <property type="match status" value="1"/>
</dbReference>
<feature type="domain" description="Solute-binding protein family 3/N-terminal" evidence="5">
    <location>
        <begin position="41"/>
        <end position="259"/>
    </location>
</feature>
<dbReference type="SMART" id="SM00062">
    <property type="entry name" value="PBPb"/>
    <property type="match status" value="1"/>
</dbReference>
<dbReference type="InterPro" id="IPR001638">
    <property type="entry name" value="Solute-binding_3/MltF_N"/>
</dbReference>
<accession>A0ABT0W8H8</accession>
<dbReference type="Gene3D" id="3.40.190.10">
    <property type="entry name" value="Periplasmic binding protein-like II"/>
    <property type="match status" value="2"/>
</dbReference>
<dbReference type="Pfam" id="PF00497">
    <property type="entry name" value="SBP_bac_3"/>
    <property type="match status" value="1"/>
</dbReference>
<evidence type="ECO:0000256" key="4">
    <source>
        <dbReference type="SAM" id="SignalP"/>
    </source>
</evidence>
<organism evidence="7 8">
    <name type="scientific">Neobacillus pocheonensis</name>
    <dbReference type="NCBI Taxonomy" id="363869"/>
    <lineage>
        <taxon>Bacteria</taxon>
        <taxon>Bacillati</taxon>
        <taxon>Bacillota</taxon>
        <taxon>Bacilli</taxon>
        <taxon>Bacillales</taxon>
        <taxon>Bacillaceae</taxon>
        <taxon>Neobacillus</taxon>
    </lineage>
</organism>
<keyword evidence="2" id="KW-0564">Palmitate</keyword>
<evidence type="ECO:0000256" key="2">
    <source>
        <dbReference type="ARBA" id="ARBA00023139"/>
    </source>
</evidence>
<evidence type="ECO:0000259" key="6">
    <source>
        <dbReference type="SMART" id="SM00079"/>
    </source>
</evidence>
<reference evidence="7 8" key="1">
    <citation type="submission" date="2022-06" db="EMBL/GenBank/DDBJ databases">
        <authorList>
            <person name="Jeon C.O."/>
        </authorList>
    </citation>
    <scope>NUCLEOTIDE SEQUENCE [LARGE SCALE GENOMIC DNA]</scope>
    <source>
        <strain evidence="7 8">KCTC 13943</strain>
    </source>
</reference>
<protein>
    <submittedName>
        <fullName evidence="7">Basic amino acid ABC transporter substrate-binding protein</fullName>
    </submittedName>
</protein>
<feature type="chain" id="PRO_5046388247" evidence="4">
    <location>
        <begin position="23"/>
        <end position="280"/>
    </location>
</feature>
<evidence type="ECO:0000256" key="3">
    <source>
        <dbReference type="ARBA" id="ARBA00023288"/>
    </source>
</evidence>
<dbReference type="PANTHER" id="PTHR35936:SF38">
    <property type="entry name" value="GLUTAMINE-BINDING PERIPLASMIC PROTEIN"/>
    <property type="match status" value="1"/>
</dbReference>
<dbReference type="Proteomes" id="UP001523262">
    <property type="component" value="Unassembled WGS sequence"/>
</dbReference>
<keyword evidence="3" id="KW-0449">Lipoprotein</keyword>
<dbReference type="SMART" id="SM00079">
    <property type="entry name" value="PBPe"/>
    <property type="match status" value="1"/>
</dbReference>
<dbReference type="InterPro" id="IPR001320">
    <property type="entry name" value="Iontro_rcpt_C"/>
</dbReference>
<dbReference type="CDD" id="cd13624">
    <property type="entry name" value="PBP2_Arg_Lys_His"/>
    <property type="match status" value="1"/>
</dbReference>
<sequence>MLNTKLYRSLLSVGLLTTIVLAGCGTSSSSSSNSQTTGKQTIKVAADTTFPPFESEKDGKVQGFDIDMINAIAKQENLNVELSTMQFTGLIPALQAQSVDVAVAGITIKKSRLVQVDFSNAYYKSGLSVLTKTNSPIQSVDDLKTKLVATKKGTSSVDLLKAKGIPEANIKQFDNITDAYSALGSGGADAVVFDNPVNLDYANTHKEVHVVGGLLTGEYYGIAVVKNNPALLKKINDGLKTIKANGEYKKLFDQYFGGDQSGAVQEELDPAKAALDDTIK</sequence>
<name>A0ABT0W8H8_9BACI</name>
<dbReference type="EMBL" id="JAMQCR010000001">
    <property type="protein sequence ID" value="MCM2532619.1"/>
    <property type="molecule type" value="Genomic_DNA"/>
</dbReference>